<dbReference type="SUPFAM" id="SSF54686">
    <property type="entry name" value="Ribosomal protein L16p/L10e"/>
    <property type="match status" value="1"/>
</dbReference>
<dbReference type="FunCoup" id="A0A7R8YYA1">
    <property type="interactions" value="562"/>
</dbReference>
<dbReference type="OrthoDB" id="268521at2759"/>
<keyword evidence="6 9" id="KW-0687">Ribonucleoprotein</keyword>
<proteinExistence type="inferred from homology"/>
<evidence type="ECO:0000313" key="10">
    <source>
        <dbReference type="EMBL" id="CAD7090249.1"/>
    </source>
</evidence>
<evidence type="ECO:0000256" key="7">
    <source>
        <dbReference type="ARBA" id="ARBA00035302"/>
    </source>
</evidence>
<dbReference type="PRINTS" id="PR00060">
    <property type="entry name" value="RIBOSOMALL16"/>
</dbReference>
<keyword evidence="4 9" id="KW-0689">Ribosomal protein</keyword>
<dbReference type="AlphaFoldDB" id="A0A7R8YYA1"/>
<gene>
    <name evidence="10" type="ORF">HERILL_LOCUS12743</name>
</gene>
<evidence type="ECO:0000313" key="11">
    <source>
        <dbReference type="Proteomes" id="UP000594454"/>
    </source>
</evidence>
<dbReference type="GO" id="GO:0005743">
    <property type="term" value="C:mitochondrial inner membrane"/>
    <property type="evidence" value="ECO:0007669"/>
    <property type="project" value="UniProtKB-ARBA"/>
</dbReference>
<name>A0A7R8YYA1_HERIL</name>
<keyword evidence="11" id="KW-1185">Reference proteome</keyword>
<sequence length="241" mass="27791">MLLRHCEKLLKGVAFNPLCSIQSVGLKYFAPPINYDHVEPAERPKLRMFEKVPQYPPNLRPPKMQKKLRFMRGPELVHNTLLHKQYGIIATGGGRLRWGHLEMLRLTIGRKMDTNRMFAIWRVQAPWQPVTKKGQGQRMGGGKGSIDHYVTPVKAGRVILEVGGKCEYAEVKGFLENVAAKLPFKAMAVSQEMLDQMKAEEERREEENINPFTMKYVIQNNLSGCHKWVSPVDYKWFGKYH</sequence>
<keyword evidence="3" id="KW-0809">Transit peptide</keyword>
<evidence type="ECO:0000256" key="8">
    <source>
        <dbReference type="ARBA" id="ARBA00035440"/>
    </source>
</evidence>
<dbReference type="PANTHER" id="PTHR12220:SF13">
    <property type="entry name" value="LARGE RIBOSOMAL SUBUNIT PROTEIN UL16M"/>
    <property type="match status" value="1"/>
</dbReference>
<dbReference type="GO" id="GO:0003735">
    <property type="term" value="F:structural constituent of ribosome"/>
    <property type="evidence" value="ECO:0007669"/>
    <property type="project" value="InterPro"/>
</dbReference>
<evidence type="ECO:0000256" key="9">
    <source>
        <dbReference type="RuleBase" id="RU004413"/>
    </source>
</evidence>
<dbReference type="InterPro" id="IPR036920">
    <property type="entry name" value="Ribosomal_uL16_sf"/>
</dbReference>
<dbReference type="GO" id="GO:0032543">
    <property type="term" value="P:mitochondrial translation"/>
    <property type="evidence" value="ECO:0007669"/>
    <property type="project" value="TreeGrafter"/>
</dbReference>
<protein>
    <recommendedName>
        <fullName evidence="7">Large ribosomal subunit protein uL16m</fullName>
    </recommendedName>
    <alternativeName>
        <fullName evidence="8">39S ribosomal protein L16, mitochondrial</fullName>
    </alternativeName>
</protein>
<evidence type="ECO:0000256" key="2">
    <source>
        <dbReference type="ARBA" id="ARBA00008931"/>
    </source>
</evidence>
<dbReference type="InterPro" id="IPR047873">
    <property type="entry name" value="Ribosomal_uL16"/>
</dbReference>
<reference evidence="10 11" key="1">
    <citation type="submission" date="2020-11" db="EMBL/GenBank/DDBJ databases">
        <authorList>
            <person name="Wallbank WR R."/>
            <person name="Pardo Diaz C."/>
            <person name="Kozak K."/>
            <person name="Martin S."/>
            <person name="Jiggins C."/>
            <person name="Moest M."/>
            <person name="Warren A I."/>
            <person name="Generalovic N T."/>
            <person name="Byers J.R.P. K."/>
            <person name="Montejo-Kovacevich G."/>
            <person name="Yen C E."/>
        </authorList>
    </citation>
    <scope>NUCLEOTIDE SEQUENCE [LARGE SCALE GENOMIC DNA]</scope>
</reference>
<keyword evidence="5" id="KW-0496">Mitochondrion</keyword>
<dbReference type="InParanoid" id="A0A7R8YYA1"/>
<dbReference type="Gene3D" id="3.90.1170.10">
    <property type="entry name" value="Ribosomal protein L10e/L16"/>
    <property type="match status" value="1"/>
</dbReference>
<accession>A0A7R8YYA1</accession>
<evidence type="ECO:0000256" key="6">
    <source>
        <dbReference type="ARBA" id="ARBA00023274"/>
    </source>
</evidence>
<evidence type="ECO:0000256" key="5">
    <source>
        <dbReference type="ARBA" id="ARBA00023128"/>
    </source>
</evidence>
<dbReference type="GO" id="GO:0019843">
    <property type="term" value="F:rRNA binding"/>
    <property type="evidence" value="ECO:0007669"/>
    <property type="project" value="InterPro"/>
</dbReference>
<dbReference type="PANTHER" id="PTHR12220">
    <property type="entry name" value="50S/60S RIBOSOMAL PROTEIN L16"/>
    <property type="match status" value="1"/>
</dbReference>
<comment type="similarity">
    <text evidence="2 9">Belongs to the universal ribosomal protein uL16 family.</text>
</comment>
<dbReference type="Pfam" id="PF00252">
    <property type="entry name" value="Ribosomal_L16"/>
    <property type="match status" value="1"/>
</dbReference>
<dbReference type="OMA" id="WGHMEMM"/>
<organism evidence="10 11">
    <name type="scientific">Hermetia illucens</name>
    <name type="common">Black soldier fly</name>
    <dbReference type="NCBI Taxonomy" id="343691"/>
    <lineage>
        <taxon>Eukaryota</taxon>
        <taxon>Metazoa</taxon>
        <taxon>Ecdysozoa</taxon>
        <taxon>Arthropoda</taxon>
        <taxon>Hexapoda</taxon>
        <taxon>Insecta</taxon>
        <taxon>Pterygota</taxon>
        <taxon>Neoptera</taxon>
        <taxon>Endopterygota</taxon>
        <taxon>Diptera</taxon>
        <taxon>Brachycera</taxon>
        <taxon>Stratiomyomorpha</taxon>
        <taxon>Stratiomyidae</taxon>
        <taxon>Hermetiinae</taxon>
        <taxon>Hermetia</taxon>
    </lineage>
</organism>
<comment type="subcellular location">
    <subcellularLocation>
        <location evidence="1">Mitochondrion</location>
    </subcellularLocation>
</comment>
<evidence type="ECO:0000256" key="1">
    <source>
        <dbReference type="ARBA" id="ARBA00004173"/>
    </source>
</evidence>
<dbReference type="GO" id="GO:0005762">
    <property type="term" value="C:mitochondrial large ribosomal subunit"/>
    <property type="evidence" value="ECO:0007669"/>
    <property type="project" value="TreeGrafter"/>
</dbReference>
<dbReference type="InterPro" id="IPR016180">
    <property type="entry name" value="Ribosomal_uL16_dom"/>
</dbReference>
<dbReference type="FunFam" id="3.90.1170.10:FF:000005">
    <property type="entry name" value="39S ribosomal protein L16, mitochondrial"/>
    <property type="match status" value="1"/>
</dbReference>
<dbReference type="Proteomes" id="UP000594454">
    <property type="component" value="Chromosome 5"/>
</dbReference>
<dbReference type="EMBL" id="LR899013">
    <property type="protein sequence ID" value="CAD7090249.1"/>
    <property type="molecule type" value="Genomic_DNA"/>
</dbReference>
<evidence type="ECO:0000256" key="3">
    <source>
        <dbReference type="ARBA" id="ARBA00022946"/>
    </source>
</evidence>
<dbReference type="CDD" id="cd01433">
    <property type="entry name" value="Ribosomal_L16_L10e"/>
    <property type="match status" value="1"/>
</dbReference>
<dbReference type="InterPro" id="IPR000114">
    <property type="entry name" value="Ribosomal_uL16_bact-type"/>
</dbReference>
<evidence type="ECO:0000256" key="4">
    <source>
        <dbReference type="ARBA" id="ARBA00022980"/>
    </source>
</evidence>